<organism evidence="1 2">
    <name type="scientific">Oedothorax gibbosus</name>
    <dbReference type="NCBI Taxonomy" id="931172"/>
    <lineage>
        <taxon>Eukaryota</taxon>
        <taxon>Metazoa</taxon>
        <taxon>Ecdysozoa</taxon>
        <taxon>Arthropoda</taxon>
        <taxon>Chelicerata</taxon>
        <taxon>Arachnida</taxon>
        <taxon>Araneae</taxon>
        <taxon>Araneomorphae</taxon>
        <taxon>Entelegynae</taxon>
        <taxon>Araneoidea</taxon>
        <taxon>Linyphiidae</taxon>
        <taxon>Erigoninae</taxon>
        <taxon>Oedothorax</taxon>
    </lineage>
</organism>
<proteinExistence type="predicted"/>
<evidence type="ECO:0000313" key="1">
    <source>
        <dbReference type="EMBL" id="KAG8191628.1"/>
    </source>
</evidence>
<dbReference type="AlphaFoldDB" id="A0AAV6V7B5"/>
<keyword evidence="2" id="KW-1185">Reference proteome</keyword>
<comment type="caution">
    <text evidence="1">The sequence shown here is derived from an EMBL/GenBank/DDBJ whole genome shotgun (WGS) entry which is preliminary data.</text>
</comment>
<gene>
    <name evidence="1" type="ORF">JTE90_012345</name>
</gene>
<dbReference type="Proteomes" id="UP000827092">
    <property type="component" value="Unassembled WGS sequence"/>
</dbReference>
<protein>
    <submittedName>
        <fullName evidence="1">Uncharacterized protein</fullName>
    </submittedName>
</protein>
<dbReference type="EMBL" id="JAFNEN010000155">
    <property type="protein sequence ID" value="KAG8191628.1"/>
    <property type="molecule type" value="Genomic_DNA"/>
</dbReference>
<reference evidence="1 2" key="1">
    <citation type="journal article" date="2022" name="Nat. Ecol. Evol.">
        <title>A masculinizing supergene underlies an exaggerated male reproductive morph in a spider.</title>
        <authorList>
            <person name="Hendrickx F."/>
            <person name="De Corte Z."/>
            <person name="Sonet G."/>
            <person name="Van Belleghem S.M."/>
            <person name="Kostlbacher S."/>
            <person name="Vangestel C."/>
        </authorList>
    </citation>
    <scope>NUCLEOTIDE SEQUENCE [LARGE SCALE GENOMIC DNA]</scope>
    <source>
        <strain evidence="1">W744_W776</strain>
    </source>
</reference>
<accession>A0AAV6V7B5</accession>
<name>A0AAV6V7B5_9ARAC</name>
<evidence type="ECO:0000313" key="2">
    <source>
        <dbReference type="Proteomes" id="UP000827092"/>
    </source>
</evidence>
<sequence length="74" mass="8283">MSGSFSESIHPPDHGVAKPLRHDICGIREQDVRVLDVKSHSPVTCLYPVVVKWGPRIGRSFIADRVWNAGRSDF</sequence>